<dbReference type="Proteomes" id="UP000064201">
    <property type="component" value="Chromosome"/>
</dbReference>
<organism evidence="1 2">
    <name type="scientific">Thioalkalivibrio versutus</name>
    <dbReference type="NCBI Taxonomy" id="106634"/>
    <lineage>
        <taxon>Bacteria</taxon>
        <taxon>Pseudomonadati</taxon>
        <taxon>Pseudomonadota</taxon>
        <taxon>Gammaproteobacteria</taxon>
        <taxon>Chromatiales</taxon>
        <taxon>Ectothiorhodospiraceae</taxon>
        <taxon>Thioalkalivibrio</taxon>
    </lineage>
</organism>
<dbReference type="SUPFAM" id="SSF55486">
    <property type="entry name" value="Metalloproteases ('zincins'), catalytic domain"/>
    <property type="match status" value="1"/>
</dbReference>
<evidence type="ECO:0008006" key="3">
    <source>
        <dbReference type="Google" id="ProtNLM"/>
    </source>
</evidence>
<dbReference type="CDD" id="cd20169">
    <property type="entry name" value="Peptidase_M90_mtfA"/>
    <property type="match status" value="1"/>
</dbReference>
<dbReference type="KEGG" id="tvr:TVD_00990"/>
<dbReference type="InterPro" id="IPR024079">
    <property type="entry name" value="MetalloPept_cat_dom_sf"/>
</dbReference>
<reference evidence="1 2" key="1">
    <citation type="submission" date="2015-04" db="EMBL/GenBank/DDBJ databases">
        <title>Complete Sequence for the Genome of the Thioalkalivibrio versutus D301.</title>
        <authorList>
            <person name="Mu T."/>
            <person name="Zhou J."/>
            <person name="Xu X."/>
        </authorList>
    </citation>
    <scope>NUCLEOTIDE SEQUENCE [LARGE SCALE GENOMIC DNA]</scope>
    <source>
        <strain evidence="1 2">D301</strain>
    </source>
</reference>
<keyword evidence="2" id="KW-1185">Reference proteome</keyword>
<dbReference type="InterPro" id="IPR010384">
    <property type="entry name" value="MtfA_fam"/>
</dbReference>
<dbReference type="GO" id="GO:0008237">
    <property type="term" value="F:metallopeptidase activity"/>
    <property type="evidence" value="ECO:0007669"/>
    <property type="project" value="InterPro"/>
</dbReference>
<dbReference type="PATRIC" id="fig|106634.4.peg.202"/>
<proteinExistence type="predicted"/>
<dbReference type="PANTHER" id="PTHR30164:SF2">
    <property type="entry name" value="PROTEIN MTFA"/>
    <property type="match status" value="1"/>
</dbReference>
<dbReference type="Gene3D" id="1.10.472.150">
    <property type="entry name" value="Glucose-regulated metallo-peptidase M90, N-terminal domain"/>
    <property type="match status" value="1"/>
</dbReference>
<gene>
    <name evidence="1" type="ORF">TVD_00990</name>
</gene>
<dbReference type="AlphaFoldDB" id="A0A0G3G0V8"/>
<dbReference type="RefSeq" id="WP_047250571.1">
    <property type="nucleotide sequence ID" value="NZ_CP011367.1"/>
</dbReference>
<protein>
    <recommendedName>
        <fullName evidence="3">Zinc-dependent peptidase</fullName>
    </recommendedName>
</protein>
<accession>A0A0G3G0V8</accession>
<dbReference type="InterPro" id="IPR042252">
    <property type="entry name" value="MtfA_N"/>
</dbReference>
<evidence type="ECO:0000313" key="1">
    <source>
        <dbReference type="EMBL" id="AKJ94029.1"/>
    </source>
</evidence>
<dbReference type="EMBL" id="CP011367">
    <property type="protein sequence ID" value="AKJ94029.1"/>
    <property type="molecule type" value="Genomic_DNA"/>
</dbReference>
<dbReference type="GO" id="GO:0005829">
    <property type="term" value="C:cytosol"/>
    <property type="evidence" value="ECO:0007669"/>
    <property type="project" value="TreeGrafter"/>
</dbReference>
<evidence type="ECO:0000313" key="2">
    <source>
        <dbReference type="Proteomes" id="UP000064201"/>
    </source>
</evidence>
<dbReference type="PANTHER" id="PTHR30164">
    <property type="entry name" value="MTFA PEPTIDASE"/>
    <property type="match status" value="1"/>
</dbReference>
<dbReference type="STRING" id="106634.TVD_00990"/>
<name>A0A0G3G0V8_9GAMM</name>
<dbReference type="GO" id="GO:0004177">
    <property type="term" value="F:aminopeptidase activity"/>
    <property type="evidence" value="ECO:0007669"/>
    <property type="project" value="TreeGrafter"/>
</dbReference>
<sequence length="278" mass="31265">MDSTPNFPLRGLFRRILGPFAGLEPEAVQLDNDEWEALRRRVPFIARLTPEERSRLRELVGQILAQKEFIGIAAEPEPWQCQVIAAYAALPVLELGLEPYRDWRTLILYPDTFVPEHEWVDEAGVVHQGAIPQSGEAWERGPVILSWNDVERDGAVVVHEMTHVLDAGNGEVNGFPPLRRGQSAGAWTEDFSRAFEAFVEAVESGEIDEAELPLDPYAATAPEEFLAVATESFFFEPARLREAMPEIYEHLVAYFDQEPHRRGDLIASSTQPAPEHTP</sequence>
<dbReference type="Gene3D" id="3.40.390.10">
    <property type="entry name" value="Collagenase (Catalytic Domain)"/>
    <property type="match status" value="1"/>
</dbReference>
<dbReference type="OrthoDB" id="9786424at2"/>
<dbReference type="Pfam" id="PF06167">
    <property type="entry name" value="Peptidase_M90"/>
    <property type="match status" value="1"/>
</dbReference>